<evidence type="ECO:0000313" key="3">
    <source>
        <dbReference type="Proteomes" id="UP000011513"/>
    </source>
</evidence>
<comment type="caution">
    <text evidence="2">The sequence shown here is derived from an EMBL/GenBank/DDBJ whole genome shotgun (WGS) entry which is preliminary data.</text>
</comment>
<dbReference type="OrthoDB" id="308235at2157"/>
<dbReference type="NCBIfam" id="NF038353">
    <property type="entry name" value="FxLYD_dom"/>
    <property type="match status" value="1"/>
</dbReference>
<dbReference type="EMBL" id="AOIV01000024">
    <property type="protein sequence ID" value="ELZ30846.1"/>
    <property type="molecule type" value="Genomic_DNA"/>
</dbReference>
<keyword evidence="3" id="KW-1185">Reference proteome</keyword>
<dbReference type="PATRIC" id="fig|1227487.5.peg.2080"/>
<gene>
    <name evidence="2" type="ORF">C474_10306</name>
</gene>
<accession>M0D5S1</accession>
<proteinExistence type="predicted"/>
<feature type="compositionally biased region" description="Low complexity" evidence="1">
    <location>
        <begin position="38"/>
        <end position="71"/>
    </location>
</feature>
<dbReference type="InterPro" id="IPR047676">
    <property type="entry name" value="FxLYD_dom"/>
</dbReference>
<feature type="region of interest" description="Disordered" evidence="1">
    <location>
        <begin position="30"/>
        <end position="83"/>
    </location>
</feature>
<sequence length="202" mass="20952">MYWHGDNMFRRNFVKAAGATMVGGLLAGCSGNSGGGTETETGTGTGTETETGTEMGTGTEGETAQGTTSSGALDLEENTGNIPQGLEVTDTQLTRLDGDGAGARLTGTVRNTGSQTYEQIEVQATLLDDTDDVLGAWFDNTEGEDIQTFGSGDEWQFSIDFPSADLGNAAGYRIDIDNNIDNGVWDWGGNSTGTGTSTSTST</sequence>
<dbReference type="Proteomes" id="UP000011513">
    <property type="component" value="Unassembled WGS sequence"/>
</dbReference>
<dbReference type="InParanoid" id="M0D5S1"/>
<protein>
    <submittedName>
        <fullName evidence="2">Uncharacterized protein</fullName>
    </submittedName>
</protein>
<name>M0D5S1_HALPD</name>
<organism evidence="2 3">
    <name type="scientific">Halogeometricum pallidum JCM 14848</name>
    <dbReference type="NCBI Taxonomy" id="1227487"/>
    <lineage>
        <taxon>Archaea</taxon>
        <taxon>Methanobacteriati</taxon>
        <taxon>Methanobacteriota</taxon>
        <taxon>Stenosarchaea group</taxon>
        <taxon>Halobacteria</taxon>
        <taxon>Halobacteriales</taxon>
        <taxon>Haloferacaceae</taxon>
        <taxon>Halogeometricum</taxon>
    </lineage>
</organism>
<evidence type="ECO:0000313" key="2">
    <source>
        <dbReference type="EMBL" id="ELZ30846.1"/>
    </source>
</evidence>
<dbReference type="eggNOG" id="ENOG502N5MH">
    <property type="taxonomic scope" value="Archaea"/>
</dbReference>
<reference evidence="2 3" key="1">
    <citation type="journal article" date="2014" name="PLoS Genet.">
        <title>Phylogenetically driven sequencing of extremely halophilic archaea reveals strategies for static and dynamic osmo-response.</title>
        <authorList>
            <person name="Becker E.A."/>
            <person name="Seitzer P.M."/>
            <person name="Tritt A."/>
            <person name="Larsen D."/>
            <person name="Krusor M."/>
            <person name="Yao A.I."/>
            <person name="Wu D."/>
            <person name="Madern D."/>
            <person name="Eisen J.A."/>
            <person name="Darling A.E."/>
            <person name="Facciotti M.T."/>
        </authorList>
    </citation>
    <scope>NUCLEOTIDE SEQUENCE [LARGE SCALE GENOMIC DNA]</scope>
    <source>
        <strain evidence="2 3">JCM 14848</strain>
    </source>
</reference>
<evidence type="ECO:0000256" key="1">
    <source>
        <dbReference type="SAM" id="MobiDB-lite"/>
    </source>
</evidence>
<dbReference type="AlphaFoldDB" id="M0D5S1"/>